<dbReference type="PROSITE" id="PS50931">
    <property type="entry name" value="HTH_LYSR"/>
    <property type="match status" value="1"/>
</dbReference>
<dbReference type="Pfam" id="PF03466">
    <property type="entry name" value="LysR_substrate"/>
    <property type="match status" value="1"/>
</dbReference>
<evidence type="ECO:0000313" key="7">
    <source>
        <dbReference type="Proteomes" id="UP001465153"/>
    </source>
</evidence>
<dbReference type="PANTHER" id="PTHR30537">
    <property type="entry name" value="HTH-TYPE TRANSCRIPTIONAL REGULATOR"/>
    <property type="match status" value="1"/>
</dbReference>
<dbReference type="Gene3D" id="1.10.10.10">
    <property type="entry name" value="Winged helix-like DNA-binding domain superfamily/Winged helix DNA-binding domain"/>
    <property type="match status" value="1"/>
</dbReference>
<dbReference type="InterPro" id="IPR000847">
    <property type="entry name" value="LysR_HTH_N"/>
</dbReference>
<dbReference type="PANTHER" id="PTHR30537:SF3">
    <property type="entry name" value="TRANSCRIPTIONAL REGULATORY PROTEIN"/>
    <property type="match status" value="1"/>
</dbReference>
<reference evidence="6 7" key="1">
    <citation type="submission" date="2024-04" db="EMBL/GenBank/DDBJ databases">
        <title>Draft genome sequence of Sessilibacter corallicola NBRC 116591.</title>
        <authorList>
            <person name="Miyakawa T."/>
            <person name="Kusuya Y."/>
            <person name="Miura T."/>
        </authorList>
    </citation>
    <scope>NUCLEOTIDE SEQUENCE [LARGE SCALE GENOMIC DNA]</scope>
    <source>
        <strain evidence="6 7">KU-00831-HH</strain>
    </source>
</reference>
<dbReference type="Gene3D" id="3.40.190.290">
    <property type="match status" value="1"/>
</dbReference>
<keyword evidence="7" id="KW-1185">Reference proteome</keyword>
<feature type="domain" description="HTH lysR-type" evidence="5">
    <location>
        <begin position="6"/>
        <end position="63"/>
    </location>
</feature>
<keyword evidence="3" id="KW-0238">DNA-binding</keyword>
<evidence type="ECO:0000256" key="2">
    <source>
        <dbReference type="ARBA" id="ARBA00023015"/>
    </source>
</evidence>
<protein>
    <submittedName>
        <fullName evidence="6">LysR family transcriptional regulator</fullName>
    </submittedName>
</protein>
<keyword evidence="2" id="KW-0805">Transcription regulation</keyword>
<proteinExistence type="inferred from homology"/>
<accession>A0ABQ0ACL2</accession>
<comment type="similarity">
    <text evidence="1">Belongs to the LysR transcriptional regulatory family.</text>
</comment>
<comment type="caution">
    <text evidence="6">The sequence shown here is derived from an EMBL/GenBank/DDBJ whole genome shotgun (WGS) entry which is preliminary data.</text>
</comment>
<dbReference type="InterPro" id="IPR005119">
    <property type="entry name" value="LysR_subst-bd"/>
</dbReference>
<dbReference type="SUPFAM" id="SSF53850">
    <property type="entry name" value="Periplasmic binding protein-like II"/>
    <property type="match status" value="1"/>
</dbReference>
<dbReference type="InterPro" id="IPR058163">
    <property type="entry name" value="LysR-type_TF_proteobact-type"/>
</dbReference>
<evidence type="ECO:0000313" key="6">
    <source>
        <dbReference type="EMBL" id="GAA6169392.1"/>
    </source>
</evidence>
<gene>
    <name evidence="6" type="ORF">NBRC116591_32030</name>
</gene>
<evidence type="ECO:0000256" key="4">
    <source>
        <dbReference type="ARBA" id="ARBA00023163"/>
    </source>
</evidence>
<dbReference type="RefSeq" id="WP_353303926.1">
    <property type="nucleotide sequence ID" value="NZ_BAABWN010000011.1"/>
</dbReference>
<dbReference type="Pfam" id="PF00126">
    <property type="entry name" value="HTH_1"/>
    <property type="match status" value="1"/>
</dbReference>
<evidence type="ECO:0000256" key="1">
    <source>
        <dbReference type="ARBA" id="ARBA00009437"/>
    </source>
</evidence>
<sequence>MSNEKLNWNDLRYFLEVARKGRLLGASKALGVNHTTVSRRINALERALQVKLLEQDEHGFHLTPIGESILPIAQQIEDATELTKERVNLSGQSLSGTLRVGAPDGFGNSFLAPQISEFTHQNPDIKIQLVPVPLTHNLLKREVDLAITLEPTERKDLLCRKITDYQLFLYTSKRYVEQNDIDLTDIEAIKTHPFASYISDILYSEQLDFNGEIGRDLNNPFQGATVMSQLEFVAEGGGFGVLPHFMAEGDDRFIRVLPQQYAFMRSYWLLIPIELNRLFSVRALTDAIFSIVRKNKLHFCPE</sequence>
<dbReference type="EMBL" id="BAABWN010000011">
    <property type="protein sequence ID" value="GAA6169392.1"/>
    <property type="molecule type" value="Genomic_DNA"/>
</dbReference>
<dbReference type="Proteomes" id="UP001465153">
    <property type="component" value="Unassembled WGS sequence"/>
</dbReference>
<keyword evidence="4" id="KW-0804">Transcription</keyword>
<dbReference type="SUPFAM" id="SSF46785">
    <property type="entry name" value="Winged helix' DNA-binding domain"/>
    <property type="match status" value="1"/>
</dbReference>
<dbReference type="InterPro" id="IPR036388">
    <property type="entry name" value="WH-like_DNA-bd_sf"/>
</dbReference>
<evidence type="ECO:0000256" key="3">
    <source>
        <dbReference type="ARBA" id="ARBA00023125"/>
    </source>
</evidence>
<name>A0ABQ0ACL2_9GAMM</name>
<organism evidence="6 7">
    <name type="scientific">Sessilibacter corallicola</name>
    <dbReference type="NCBI Taxonomy" id="2904075"/>
    <lineage>
        <taxon>Bacteria</taxon>
        <taxon>Pseudomonadati</taxon>
        <taxon>Pseudomonadota</taxon>
        <taxon>Gammaproteobacteria</taxon>
        <taxon>Cellvibrionales</taxon>
        <taxon>Cellvibrionaceae</taxon>
        <taxon>Sessilibacter</taxon>
    </lineage>
</organism>
<dbReference type="InterPro" id="IPR036390">
    <property type="entry name" value="WH_DNA-bd_sf"/>
</dbReference>
<evidence type="ECO:0000259" key="5">
    <source>
        <dbReference type="PROSITE" id="PS50931"/>
    </source>
</evidence>